<keyword evidence="3" id="KW-1185">Reference proteome</keyword>
<reference evidence="3" key="1">
    <citation type="submission" date="2019-04" db="EMBL/GenBank/DDBJ databases">
        <title>Friends and foes A comparative genomics studyof 23 Aspergillus species from section Flavi.</title>
        <authorList>
            <consortium name="DOE Joint Genome Institute"/>
            <person name="Kjaerbolling I."/>
            <person name="Vesth T."/>
            <person name="Frisvad J.C."/>
            <person name="Nybo J.L."/>
            <person name="Theobald S."/>
            <person name="Kildgaard S."/>
            <person name="Isbrandt T."/>
            <person name="Kuo A."/>
            <person name="Sato A."/>
            <person name="Lyhne E.K."/>
            <person name="Kogle M.E."/>
            <person name="Wiebenga A."/>
            <person name="Kun R.S."/>
            <person name="Lubbers R.J."/>
            <person name="Makela M.R."/>
            <person name="Barry K."/>
            <person name="Chovatia M."/>
            <person name="Clum A."/>
            <person name="Daum C."/>
            <person name="Haridas S."/>
            <person name="He G."/>
            <person name="LaButti K."/>
            <person name="Lipzen A."/>
            <person name="Mondo S."/>
            <person name="Riley R."/>
            <person name="Salamov A."/>
            <person name="Simmons B.A."/>
            <person name="Magnuson J.K."/>
            <person name="Henrissat B."/>
            <person name="Mortensen U.H."/>
            <person name="Larsen T.O."/>
            <person name="Devries R.P."/>
            <person name="Grigoriev I.V."/>
            <person name="Machida M."/>
            <person name="Baker S.E."/>
            <person name="Andersen M.R."/>
        </authorList>
    </citation>
    <scope>NUCLEOTIDE SEQUENCE [LARGE SCALE GENOMIC DNA]</scope>
    <source>
        <strain evidence="3">CBS 130017</strain>
    </source>
</reference>
<feature type="region of interest" description="Disordered" evidence="1">
    <location>
        <begin position="147"/>
        <end position="213"/>
    </location>
</feature>
<feature type="compositionally biased region" description="Low complexity" evidence="1">
    <location>
        <begin position="179"/>
        <end position="192"/>
    </location>
</feature>
<dbReference type="Proteomes" id="UP000325945">
    <property type="component" value="Unassembled WGS sequence"/>
</dbReference>
<feature type="compositionally biased region" description="Polar residues" evidence="1">
    <location>
        <begin position="204"/>
        <end position="213"/>
    </location>
</feature>
<gene>
    <name evidence="2" type="ORF">BDV39DRAFT_199781</name>
</gene>
<evidence type="ECO:0000313" key="2">
    <source>
        <dbReference type="EMBL" id="KAE8332783.1"/>
    </source>
</evidence>
<feature type="compositionally biased region" description="Polar residues" evidence="1">
    <location>
        <begin position="160"/>
        <end position="171"/>
    </location>
</feature>
<accession>A0A5N6XJ55</accession>
<sequence length="213" mass="23683">MLVCSNAHLQSGLQIIKEMRPDGLTTASPFPVEHTLLEALLKLESQSSFHGVHVPVRHLDAQLVYHGGYDTSFLMPFQNLKDTREALQNCWSLQTEVELLRDYGVLQPKQQRLLSCQNQYDIFLNAFRRGPLYIRLAQQKQRAVDMMRDPDPCAEASSPYPVSSGTKTTDTWVRKSARRGSSSDRAISSTSAGDPRSGCVPTALCSSQSMPGL</sequence>
<organism evidence="2 3">
    <name type="scientific">Aspergillus sergii</name>
    <dbReference type="NCBI Taxonomy" id="1034303"/>
    <lineage>
        <taxon>Eukaryota</taxon>
        <taxon>Fungi</taxon>
        <taxon>Dikarya</taxon>
        <taxon>Ascomycota</taxon>
        <taxon>Pezizomycotina</taxon>
        <taxon>Eurotiomycetes</taxon>
        <taxon>Eurotiomycetidae</taxon>
        <taxon>Eurotiales</taxon>
        <taxon>Aspergillaceae</taxon>
        <taxon>Aspergillus</taxon>
        <taxon>Aspergillus subgen. Circumdati</taxon>
    </lineage>
</organism>
<name>A0A5N6XJ55_9EURO</name>
<proteinExistence type="predicted"/>
<evidence type="ECO:0000313" key="3">
    <source>
        <dbReference type="Proteomes" id="UP000325945"/>
    </source>
</evidence>
<dbReference type="AlphaFoldDB" id="A0A5N6XJ55"/>
<protein>
    <submittedName>
        <fullName evidence="2">Uncharacterized protein</fullName>
    </submittedName>
</protein>
<dbReference type="EMBL" id="ML741764">
    <property type="protein sequence ID" value="KAE8332783.1"/>
    <property type="molecule type" value="Genomic_DNA"/>
</dbReference>
<evidence type="ECO:0000256" key="1">
    <source>
        <dbReference type="SAM" id="MobiDB-lite"/>
    </source>
</evidence>